<dbReference type="AlphaFoldDB" id="A0A2P2P4F3"/>
<organism evidence="1">
    <name type="scientific">Rhizophora mucronata</name>
    <name type="common">Asiatic mangrove</name>
    <dbReference type="NCBI Taxonomy" id="61149"/>
    <lineage>
        <taxon>Eukaryota</taxon>
        <taxon>Viridiplantae</taxon>
        <taxon>Streptophyta</taxon>
        <taxon>Embryophyta</taxon>
        <taxon>Tracheophyta</taxon>
        <taxon>Spermatophyta</taxon>
        <taxon>Magnoliopsida</taxon>
        <taxon>eudicotyledons</taxon>
        <taxon>Gunneridae</taxon>
        <taxon>Pentapetalae</taxon>
        <taxon>rosids</taxon>
        <taxon>fabids</taxon>
        <taxon>Malpighiales</taxon>
        <taxon>Rhizophoraceae</taxon>
        <taxon>Rhizophora</taxon>
    </lineage>
</organism>
<dbReference type="EMBL" id="GGEC01069128">
    <property type="protein sequence ID" value="MBX49612.1"/>
    <property type="molecule type" value="Transcribed_RNA"/>
</dbReference>
<evidence type="ECO:0000313" key="1">
    <source>
        <dbReference type="EMBL" id="MBX49612.1"/>
    </source>
</evidence>
<accession>A0A2P2P4F3</accession>
<name>A0A2P2P4F3_RHIMU</name>
<proteinExistence type="predicted"/>
<protein>
    <submittedName>
        <fullName evidence="1">Uncharacterized protein</fullName>
    </submittedName>
</protein>
<reference evidence="1" key="1">
    <citation type="submission" date="2018-02" db="EMBL/GenBank/DDBJ databases">
        <title>Rhizophora mucronata_Transcriptome.</title>
        <authorList>
            <person name="Meera S.P."/>
            <person name="Sreeshan A."/>
            <person name="Augustine A."/>
        </authorList>
    </citation>
    <scope>NUCLEOTIDE SEQUENCE</scope>
    <source>
        <tissue evidence="1">Leaf</tissue>
    </source>
</reference>
<sequence>MTSGHIGLIITETHPKNYSFLVRK</sequence>